<evidence type="ECO:0000256" key="7">
    <source>
        <dbReference type="ARBA" id="ARBA00023065"/>
    </source>
</evidence>
<evidence type="ECO:0000313" key="13">
    <source>
        <dbReference type="EMBL" id="XBO72142.1"/>
    </source>
</evidence>
<evidence type="ECO:0000256" key="4">
    <source>
        <dbReference type="ARBA" id="ARBA00022692"/>
    </source>
</evidence>
<evidence type="ECO:0000256" key="3">
    <source>
        <dbReference type="ARBA" id="ARBA00022448"/>
    </source>
</evidence>
<evidence type="ECO:0000259" key="11">
    <source>
        <dbReference type="Pfam" id="PF01545"/>
    </source>
</evidence>
<keyword evidence="4 10" id="KW-0812">Transmembrane</keyword>
<feature type="domain" description="Cation efflux protein transmembrane" evidence="11">
    <location>
        <begin position="56"/>
        <end position="244"/>
    </location>
</feature>
<evidence type="ECO:0000256" key="2">
    <source>
        <dbReference type="ARBA" id="ARBA00008873"/>
    </source>
</evidence>
<dbReference type="GO" id="GO:0005886">
    <property type="term" value="C:plasma membrane"/>
    <property type="evidence" value="ECO:0007669"/>
    <property type="project" value="TreeGrafter"/>
</dbReference>
<evidence type="ECO:0000259" key="12">
    <source>
        <dbReference type="Pfam" id="PF16916"/>
    </source>
</evidence>
<dbReference type="GO" id="GO:0005385">
    <property type="term" value="F:zinc ion transmembrane transporter activity"/>
    <property type="evidence" value="ECO:0007669"/>
    <property type="project" value="TreeGrafter"/>
</dbReference>
<keyword evidence="5" id="KW-0862">Zinc</keyword>
<dbReference type="EMBL" id="CP098827">
    <property type="protein sequence ID" value="XBO72142.1"/>
    <property type="molecule type" value="Genomic_DNA"/>
</dbReference>
<accession>A0AAU7KKZ5</accession>
<dbReference type="PANTHER" id="PTHR11562:SF17">
    <property type="entry name" value="RE54080P-RELATED"/>
    <property type="match status" value="1"/>
</dbReference>
<comment type="subcellular location">
    <subcellularLocation>
        <location evidence="1">Membrane</location>
        <topology evidence="1">Multi-pass membrane protein</topology>
    </subcellularLocation>
</comment>
<feature type="compositionally biased region" description="Basic and acidic residues" evidence="9">
    <location>
        <begin position="1"/>
        <end position="33"/>
    </location>
</feature>
<gene>
    <name evidence="13" type="ORF">NFG58_05375</name>
</gene>
<feature type="transmembrane region" description="Helical" evidence="10">
    <location>
        <begin position="151"/>
        <end position="174"/>
    </location>
</feature>
<dbReference type="RefSeq" id="WP_222515464.1">
    <property type="nucleotide sequence ID" value="NZ_CP098827.1"/>
</dbReference>
<feature type="transmembrane region" description="Helical" evidence="10">
    <location>
        <begin position="120"/>
        <end position="139"/>
    </location>
</feature>
<protein>
    <submittedName>
        <fullName evidence="13">Cation diffusion facilitator family transporter</fullName>
    </submittedName>
</protein>
<name>A0AAU7KKZ5_9GAMM</name>
<dbReference type="PANTHER" id="PTHR11562">
    <property type="entry name" value="CATION EFFLUX PROTEIN/ ZINC TRANSPORTER"/>
    <property type="match status" value="1"/>
</dbReference>
<feature type="transmembrane region" description="Helical" evidence="10">
    <location>
        <begin position="53"/>
        <end position="73"/>
    </location>
</feature>
<feature type="transmembrane region" description="Helical" evidence="10">
    <location>
        <begin position="79"/>
        <end position="100"/>
    </location>
</feature>
<keyword evidence="3" id="KW-0813">Transport</keyword>
<dbReference type="Pfam" id="PF16916">
    <property type="entry name" value="ZT_dimer"/>
    <property type="match status" value="1"/>
</dbReference>
<dbReference type="Gene3D" id="1.20.1510.10">
    <property type="entry name" value="Cation efflux protein transmembrane domain"/>
    <property type="match status" value="1"/>
</dbReference>
<dbReference type="InterPro" id="IPR027470">
    <property type="entry name" value="Cation_efflux_CTD"/>
</dbReference>
<evidence type="ECO:0000256" key="5">
    <source>
        <dbReference type="ARBA" id="ARBA00022906"/>
    </source>
</evidence>
<dbReference type="SUPFAM" id="SSF160240">
    <property type="entry name" value="Cation efflux protein cytoplasmic domain-like"/>
    <property type="match status" value="1"/>
</dbReference>
<dbReference type="InterPro" id="IPR027469">
    <property type="entry name" value="Cation_efflux_TMD_sf"/>
</dbReference>
<organism evidence="13">
    <name type="scientific">Halomonas sp. RT37</name>
    <dbReference type="NCBI Taxonomy" id="2950872"/>
    <lineage>
        <taxon>Bacteria</taxon>
        <taxon>Pseudomonadati</taxon>
        <taxon>Pseudomonadota</taxon>
        <taxon>Gammaproteobacteria</taxon>
        <taxon>Oceanospirillales</taxon>
        <taxon>Halomonadaceae</taxon>
        <taxon>Halomonas</taxon>
    </lineage>
</organism>
<evidence type="ECO:0000256" key="9">
    <source>
        <dbReference type="SAM" id="MobiDB-lite"/>
    </source>
</evidence>
<feature type="compositionally biased region" description="Basic residues" evidence="9">
    <location>
        <begin position="34"/>
        <end position="43"/>
    </location>
</feature>
<proteinExistence type="inferred from homology"/>
<feature type="region of interest" description="Disordered" evidence="9">
    <location>
        <begin position="1"/>
        <end position="44"/>
    </location>
</feature>
<evidence type="ECO:0000256" key="1">
    <source>
        <dbReference type="ARBA" id="ARBA00004141"/>
    </source>
</evidence>
<dbReference type="InterPro" id="IPR050681">
    <property type="entry name" value="CDF/SLC30A"/>
</dbReference>
<keyword evidence="7" id="KW-0406">Ion transport</keyword>
<keyword evidence="8 10" id="KW-0472">Membrane</keyword>
<dbReference type="InterPro" id="IPR002524">
    <property type="entry name" value="Cation_efflux"/>
</dbReference>
<feature type="domain" description="Cation efflux protein cytoplasmic" evidence="12">
    <location>
        <begin position="252"/>
        <end position="323"/>
    </location>
</feature>
<dbReference type="NCBIfam" id="TIGR01297">
    <property type="entry name" value="CDF"/>
    <property type="match status" value="1"/>
</dbReference>
<reference evidence="13" key="1">
    <citation type="submission" date="2022-06" db="EMBL/GenBank/DDBJ databases">
        <title>A novel DMS-producing enzyme.</title>
        <authorList>
            <person name="Zhang Y."/>
        </authorList>
    </citation>
    <scope>NUCLEOTIDE SEQUENCE</scope>
    <source>
        <strain evidence="13">RT37</strain>
    </source>
</reference>
<dbReference type="Pfam" id="PF01545">
    <property type="entry name" value="Cation_efflux"/>
    <property type="match status" value="1"/>
</dbReference>
<evidence type="ECO:0000256" key="8">
    <source>
        <dbReference type="ARBA" id="ARBA00023136"/>
    </source>
</evidence>
<evidence type="ECO:0000256" key="6">
    <source>
        <dbReference type="ARBA" id="ARBA00022989"/>
    </source>
</evidence>
<keyword evidence="6 10" id="KW-1133">Transmembrane helix</keyword>
<sequence>MAHEHRTTESARADGPAHQHAERDQHRHDPHGHDAHRHGHGIGHVHTDSQRRLAWGILLTASFMVAEVVGGVVSGSLALLADAGHMLTDSAALMLAWFAARLSKRPADDARSFGYDRVQILAAFVNGLTLIAIVVWISIEAFRRLLSPVEVLGPVMLTVAVAGLLVNIVVFVILHGGDRDNLNIRGAALHVLGDLLGSVAAIVASLVIMATGWTPIDPLLSVLVALLILRNAWTLTRQSGHILLEGVPESLDIDAMKRAVVETVPAVCDVHHVHAWSLTPGRHLVSMHVGVRSGEDHQTTLVAVREVLTQEFDIEHVTMQLEEVGDCVDHR</sequence>
<comment type="similarity">
    <text evidence="2">Belongs to the cation diffusion facilitator (CDF) transporter (TC 2.A.4) family. SLC30A subfamily.</text>
</comment>
<feature type="transmembrane region" description="Helical" evidence="10">
    <location>
        <begin position="216"/>
        <end position="233"/>
    </location>
</feature>
<evidence type="ECO:0000256" key="10">
    <source>
        <dbReference type="SAM" id="Phobius"/>
    </source>
</evidence>
<dbReference type="SUPFAM" id="SSF161111">
    <property type="entry name" value="Cation efflux protein transmembrane domain-like"/>
    <property type="match status" value="1"/>
</dbReference>
<feature type="transmembrane region" description="Helical" evidence="10">
    <location>
        <begin position="186"/>
        <end position="210"/>
    </location>
</feature>
<dbReference type="InterPro" id="IPR058533">
    <property type="entry name" value="Cation_efflux_TM"/>
</dbReference>
<dbReference type="InterPro" id="IPR036837">
    <property type="entry name" value="Cation_efflux_CTD_sf"/>
</dbReference>
<keyword evidence="5" id="KW-0864">Zinc transport</keyword>
<dbReference type="AlphaFoldDB" id="A0AAU7KKZ5"/>